<gene>
    <name evidence="2" type="ordered locus">MTR_7g074430</name>
</gene>
<sequence length="301" mass="34469">MKTNNSANTYSNDGLFYEILVRIFTTLSVVDLAVASMVCKSWNLASRAPQLWSKLDISTLNSRGLNVPLRPYAWRDDHSSQKMTQFLKYASSLSGGNISCIIFNCYVYLRDVHLISIAERTPNLKRLVFPVSGDISKNGIETAMRSWRGLESITITSVVHHINFFDAVRKYCMDIISLKITCRFEQYEARALVNYTPNLKVLSIRNMTVNMGGLCHVLNNLEHLEVVNLSHSLIVDKLDDELQQYSVDDVQSRVNNSCKLITCQIRTCLWCKTPFARNPRRMPHGTLEDIWRDDEIRSLSH</sequence>
<proteinExistence type="predicted"/>
<evidence type="ECO:0000313" key="3">
    <source>
        <dbReference type="EnsemblPlants" id="AES79897"/>
    </source>
</evidence>
<dbReference type="OMA" id="WYKYDED"/>
<dbReference type="AlphaFoldDB" id="G7KZ81"/>
<dbReference type="Proteomes" id="UP000002051">
    <property type="component" value="Unassembled WGS sequence"/>
</dbReference>
<dbReference type="PROSITE" id="PS50181">
    <property type="entry name" value="FBOX"/>
    <property type="match status" value="1"/>
</dbReference>
<name>G7KZ81_MEDTR</name>
<evidence type="ECO:0000313" key="2">
    <source>
        <dbReference type="EMBL" id="AES79897.1"/>
    </source>
</evidence>
<dbReference type="SUPFAM" id="SSF52047">
    <property type="entry name" value="RNI-like"/>
    <property type="match status" value="1"/>
</dbReference>
<dbReference type="EMBL" id="CM001223">
    <property type="protein sequence ID" value="AES79897.1"/>
    <property type="molecule type" value="Genomic_DNA"/>
</dbReference>
<dbReference type="PANTHER" id="PTHR38926:SF10">
    <property type="entry name" value="F-BOX DOMAIN-CONTAINING PROTEIN"/>
    <property type="match status" value="1"/>
</dbReference>
<dbReference type="STRING" id="3880.G7KZ81"/>
<dbReference type="SMART" id="SM00256">
    <property type="entry name" value="FBOX"/>
    <property type="match status" value="1"/>
</dbReference>
<dbReference type="HOGENOM" id="CLU_050941_2_0_1"/>
<dbReference type="InterPro" id="IPR032675">
    <property type="entry name" value="LRR_dom_sf"/>
</dbReference>
<protein>
    <submittedName>
        <fullName evidence="2">F-box/LRR plant protein</fullName>
    </submittedName>
</protein>
<reference evidence="2 4" key="2">
    <citation type="journal article" date="2014" name="BMC Genomics">
        <title>An improved genome release (version Mt4.0) for the model legume Medicago truncatula.</title>
        <authorList>
            <person name="Tang H."/>
            <person name="Krishnakumar V."/>
            <person name="Bidwell S."/>
            <person name="Rosen B."/>
            <person name="Chan A."/>
            <person name="Zhou S."/>
            <person name="Gentzbittel L."/>
            <person name="Childs K.L."/>
            <person name="Yandell M."/>
            <person name="Gundlach H."/>
            <person name="Mayer K.F."/>
            <person name="Schwartz D.C."/>
            <person name="Town C.D."/>
        </authorList>
    </citation>
    <scope>GENOME REANNOTATION</scope>
    <source>
        <strain evidence="3 4">cv. Jemalong A17</strain>
    </source>
</reference>
<dbReference type="EnsemblPlants" id="AES79897">
    <property type="protein sequence ID" value="AES79897"/>
    <property type="gene ID" value="MTR_7g074430"/>
</dbReference>
<dbReference type="SUPFAM" id="SSF81383">
    <property type="entry name" value="F-box domain"/>
    <property type="match status" value="1"/>
</dbReference>
<accession>G7KZ81</accession>
<dbReference type="InterPro" id="IPR036047">
    <property type="entry name" value="F-box-like_dom_sf"/>
</dbReference>
<evidence type="ECO:0000313" key="4">
    <source>
        <dbReference type="Proteomes" id="UP000002051"/>
    </source>
</evidence>
<reference evidence="2 4" key="1">
    <citation type="journal article" date="2011" name="Nature">
        <title>The Medicago genome provides insight into the evolution of rhizobial symbioses.</title>
        <authorList>
            <person name="Young N.D."/>
            <person name="Debelle F."/>
            <person name="Oldroyd G.E."/>
            <person name="Geurts R."/>
            <person name="Cannon S.B."/>
            <person name="Udvardi M.K."/>
            <person name="Benedito V.A."/>
            <person name="Mayer K.F."/>
            <person name="Gouzy J."/>
            <person name="Schoof H."/>
            <person name="Van de Peer Y."/>
            <person name="Proost S."/>
            <person name="Cook D.R."/>
            <person name="Meyers B.C."/>
            <person name="Spannagl M."/>
            <person name="Cheung F."/>
            <person name="De Mita S."/>
            <person name="Krishnakumar V."/>
            <person name="Gundlach H."/>
            <person name="Zhou S."/>
            <person name="Mudge J."/>
            <person name="Bharti A.K."/>
            <person name="Murray J.D."/>
            <person name="Naoumkina M.A."/>
            <person name="Rosen B."/>
            <person name="Silverstein K.A."/>
            <person name="Tang H."/>
            <person name="Rombauts S."/>
            <person name="Zhao P.X."/>
            <person name="Zhou P."/>
            <person name="Barbe V."/>
            <person name="Bardou P."/>
            <person name="Bechner M."/>
            <person name="Bellec A."/>
            <person name="Berger A."/>
            <person name="Berges H."/>
            <person name="Bidwell S."/>
            <person name="Bisseling T."/>
            <person name="Choisne N."/>
            <person name="Couloux A."/>
            <person name="Denny R."/>
            <person name="Deshpande S."/>
            <person name="Dai X."/>
            <person name="Doyle J.J."/>
            <person name="Dudez A.M."/>
            <person name="Farmer A.D."/>
            <person name="Fouteau S."/>
            <person name="Franken C."/>
            <person name="Gibelin C."/>
            <person name="Gish J."/>
            <person name="Goldstein S."/>
            <person name="Gonzalez A.J."/>
            <person name="Green P.J."/>
            <person name="Hallab A."/>
            <person name="Hartog M."/>
            <person name="Hua A."/>
            <person name="Humphray S.J."/>
            <person name="Jeong D.H."/>
            <person name="Jing Y."/>
            <person name="Jocker A."/>
            <person name="Kenton S.M."/>
            <person name="Kim D.J."/>
            <person name="Klee K."/>
            <person name="Lai H."/>
            <person name="Lang C."/>
            <person name="Lin S."/>
            <person name="Macmil S.L."/>
            <person name="Magdelenat G."/>
            <person name="Matthews L."/>
            <person name="McCorrison J."/>
            <person name="Monaghan E.L."/>
            <person name="Mun J.H."/>
            <person name="Najar F.Z."/>
            <person name="Nicholson C."/>
            <person name="Noirot C."/>
            <person name="O'Bleness M."/>
            <person name="Paule C.R."/>
            <person name="Poulain J."/>
            <person name="Prion F."/>
            <person name="Qin B."/>
            <person name="Qu C."/>
            <person name="Retzel E.F."/>
            <person name="Riddle C."/>
            <person name="Sallet E."/>
            <person name="Samain S."/>
            <person name="Samson N."/>
            <person name="Sanders I."/>
            <person name="Saurat O."/>
            <person name="Scarpelli C."/>
            <person name="Schiex T."/>
            <person name="Segurens B."/>
            <person name="Severin A.J."/>
            <person name="Sherrier D.J."/>
            <person name="Shi R."/>
            <person name="Sims S."/>
            <person name="Singer S.R."/>
            <person name="Sinharoy S."/>
            <person name="Sterck L."/>
            <person name="Viollet A."/>
            <person name="Wang B.B."/>
            <person name="Wang K."/>
            <person name="Wang M."/>
            <person name="Wang X."/>
            <person name="Warfsmann J."/>
            <person name="Weissenbach J."/>
            <person name="White D.D."/>
            <person name="White J.D."/>
            <person name="Wiley G.B."/>
            <person name="Wincker P."/>
            <person name="Xing Y."/>
            <person name="Yang L."/>
            <person name="Yao Z."/>
            <person name="Ying F."/>
            <person name="Zhai J."/>
            <person name="Zhou L."/>
            <person name="Zuber A."/>
            <person name="Denarie J."/>
            <person name="Dixon R.A."/>
            <person name="May G.D."/>
            <person name="Schwartz D.C."/>
            <person name="Rogers J."/>
            <person name="Quetier F."/>
            <person name="Town C.D."/>
            <person name="Roe B.A."/>
        </authorList>
    </citation>
    <scope>NUCLEOTIDE SEQUENCE [LARGE SCALE GENOMIC DNA]</scope>
    <source>
        <strain evidence="2">A17</strain>
        <strain evidence="3 4">cv. Jemalong A17</strain>
    </source>
</reference>
<dbReference type="Pfam" id="PF12937">
    <property type="entry name" value="F-box-like"/>
    <property type="match status" value="1"/>
</dbReference>
<keyword evidence="4" id="KW-1185">Reference proteome</keyword>
<evidence type="ECO:0000259" key="1">
    <source>
        <dbReference type="PROSITE" id="PS50181"/>
    </source>
</evidence>
<feature type="domain" description="F-box" evidence="1">
    <location>
        <begin position="9"/>
        <end position="55"/>
    </location>
</feature>
<dbReference type="GO" id="GO:1905761">
    <property type="term" value="F:SCF ubiquitin ligase complex binding"/>
    <property type="evidence" value="ECO:0000318"/>
    <property type="project" value="GO_Central"/>
</dbReference>
<dbReference type="eggNOG" id="KOG1947">
    <property type="taxonomic scope" value="Eukaryota"/>
</dbReference>
<reference evidence="3" key="3">
    <citation type="submission" date="2015-04" db="UniProtKB">
        <authorList>
            <consortium name="EnsemblPlants"/>
        </authorList>
    </citation>
    <scope>IDENTIFICATION</scope>
    <source>
        <strain evidence="3">cv. Jemalong A17</strain>
    </source>
</reference>
<dbReference type="PaxDb" id="3880-AES79897"/>
<dbReference type="Gene3D" id="3.80.10.10">
    <property type="entry name" value="Ribonuclease Inhibitor"/>
    <property type="match status" value="1"/>
</dbReference>
<dbReference type="InterPro" id="IPR001810">
    <property type="entry name" value="F-box_dom"/>
</dbReference>
<dbReference type="PANTHER" id="PTHR38926">
    <property type="entry name" value="F-BOX DOMAIN CONTAINING PROTEIN, EXPRESSED"/>
    <property type="match status" value="1"/>
</dbReference>
<organism evidence="2 4">
    <name type="scientific">Medicago truncatula</name>
    <name type="common">Barrel medic</name>
    <name type="synonym">Medicago tribuloides</name>
    <dbReference type="NCBI Taxonomy" id="3880"/>
    <lineage>
        <taxon>Eukaryota</taxon>
        <taxon>Viridiplantae</taxon>
        <taxon>Streptophyta</taxon>
        <taxon>Embryophyta</taxon>
        <taxon>Tracheophyta</taxon>
        <taxon>Spermatophyta</taxon>
        <taxon>Magnoliopsida</taxon>
        <taxon>eudicotyledons</taxon>
        <taxon>Gunneridae</taxon>
        <taxon>Pentapetalae</taxon>
        <taxon>rosids</taxon>
        <taxon>fabids</taxon>
        <taxon>Fabales</taxon>
        <taxon>Fabaceae</taxon>
        <taxon>Papilionoideae</taxon>
        <taxon>50 kb inversion clade</taxon>
        <taxon>NPAAA clade</taxon>
        <taxon>Hologalegina</taxon>
        <taxon>IRL clade</taxon>
        <taxon>Trifolieae</taxon>
        <taxon>Medicago</taxon>
    </lineage>
</organism>